<dbReference type="EMBL" id="JAUQSY010000002">
    <property type="protein sequence ID" value="MDO7873662.1"/>
    <property type="molecule type" value="Genomic_DNA"/>
</dbReference>
<evidence type="ECO:0000313" key="1">
    <source>
        <dbReference type="EMBL" id="MDO7873662.1"/>
    </source>
</evidence>
<evidence type="ECO:0000313" key="2">
    <source>
        <dbReference type="Proteomes" id="UP001176429"/>
    </source>
</evidence>
<name>A0ABT9B685_9BACT</name>
<dbReference type="Proteomes" id="UP001176429">
    <property type="component" value="Unassembled WGS sequence"/>
</dbReference>
<keyword evidence="2" id="KW-1185">Reference proteome</keyword>
<dbReference type="RefSeq" id="WP_305004978.1">
    <property type="nucleotide sequence ID" value="NZ_JAUQSY010000002.1"/>
</dbReference>
<organism evidence="1 2">
    <name type="scientific">Hymenobacter aranciens</name>
    <dbReference type="NCBI Taxonomy" id="3063996"/>
    <lineage>
        <taxon>Bacteria</taxon>
        <taxon>Pseudomonadati</taxon>
        <taxon>Bacteroidota</taxon>
        <taxon>Cytophagia</taxon>
        <taxon>Cytophagales</taxon>
        <taxon>Hymenobacteraceae</taxon>
        <taxon>Hymenobacter</taxon>
    </lineage>
</organism>
<reference evidence="1" key="1">
    <citation type="submission" date="2023-07" db="EMBL/GenBank/DDBJ databases">
        <authorList>
            <person name="Kim M.K."/>
        </authorList>
    </citation>
    <scope>NUCLEOTIDE SEQUENCE</scope>
    <source>
        <strain evidence="1">ASUV-10-1</strain>
    </source>
</reference>
<protein>
    <submittedName>
        <fullName evidence="1">Uncharacterized protein</fullName>
    </submittedName>
</protein>
<sequence>MAINREKRNELLALIESKNIAPGICILNNRPGQCRITTSEPGFWFSIQTSDALGYNVESRPDGMIVVHYWGRTWDEVADAFALWLQSLTDELGVPDNWATLQEKSSFLTDDNDVSDERFSAREIEILTERVQIIEERIAALDIPAEAKEAISANVREAPNDAKILTKKKFYDLLVGQVIGQGFKWAFTTEHANSVWHALGGFTQMLLH</sequence>
<gene>
    <name evidence="1" type="ORF">Q5H93_02875</name>
</gene>
<accession>A0ABT9B685</accession>
<comment type="caution">
    <text evidence="1">The sequence shown here is derived from an EMBL/GenBank/DDBJ whole genome shotgun (WGS) entry which is preliminary data.</text>
</comment>
<proteinExistence type="predicted"/>